<organism evidence="5 6">
    <name type="scientific">Photobacterium carnosum</name>
    <dbReference type="NCBI Taxonomy" id="2023717"/>
    <lineage>
        <taxon>Bacteria</taxon>
        <taxon>Pseudomonadati</taxon>
        <taxon>Pseudomonadota</taxon>
        <taxon>Gammaproteobacteria</taxon>
        <taxon>Vibrionales</taxon>
        <taxon>Vibrionaceae</taxon>
        <taxon>Photobacterium</taxon>
    </lineage>
</organism>
<dbReference type="GO" id="GO:0008270">
    <property type="term" value="F:zinc ion binding"/>
    <property type="evidence" value="ECO:0007669"/>
    <property type="project" value="UniProtKB-KW"/>
</dbReference>
<sequence length="109" mass="12339">MANQQWQCVYSAGNSLEAHSLKGLLENTGISVRLTGEALAAAAGELPMSVIEVQLWVTVSQWQQALVVIEGYLRNDYHDWHCKHCGEVNQGQFELCWQCQHDREESLDH</sequence>
<dbReference type="Proteomes" id="UP000234420">
    <property type="component" value="Unassembled WGS sequence"/>
</dbReference>
<dbReference type="InterPro" id="IPR055999">
    <property type="entry name" value="DUF7577"/>
</dbReference>
<keyword evidence="1" id="KW-0479">Metal-binding</keyword>
<reference evidence="5 6" key="1">
    <citation type="journal article" date="2018" name="Syst. Appl. Microbiol.">
        <title>Photobacterium carnosum sp. nov., isolated from spoiled modified atmosphere packaged poultry meat.</title>
        <authorList>
            <person name="Hilgarth M."/>
            <person name="Fuertes S."/>
            <person name="Ehrmann M."/>
            <person name="Vogel R.F."/>
        </authorList>
    </citation>
    <scope>NUCLEOTIDE SEQUENCE [LARGE SCALE GENOMIC DNA]</scope>
    <source>
        <strain evidence="5 6">TMW 2.2021</strain>
    </source>
</reference>
<keyword evidence="6" id="KW-1185">Reference proteome</keyword>
<dbReference type="EMBL" id="NPIB01000005">
    <property type="protein sequence ID" value="PLC58744.1"/>
    <property type="molecule type" value="Genomic_DNA"/>
</dbReference>
<evidence type="ECO:0000256" key="1">
    <source>
        <dbReference type="ARBA" id="ARBA00022723"/>
    </source>
</evidence>
<dbReference type="InterPro" id="IPR018551">
    <property type="entry name" value="DUF2007"/>
</dbReference>
<comment type="caution">
    <text evidence="5">The sequence shown here is derived from an EMBL/GenBank/DDBJ whole genome shotgun (WGS) entry which is preliminary data.</text>
</comment>
<keyword evidence="2" id="KW-0863">Zinc-finger</keyword>
<protein>
    <recommendedName>
        <fullName evidence="4">RanBP2-type domain-containing protein</fullName>
    </recommendedName>
</protein>
<feature type="domain" description="RanBP2-type" evidence="4">
    <location>
        <begin position="80"/>
        <end position="99"/>
    </location>
</feature>
<accession>A0A2N4UUQ3</accession>
<gene>
    <name evidence="5" type="ORF">CIK00_06905</name>
</gene>
<dbReference type="PROSITE" id="PS01358">
    <property type="entry name" value="ZF_RANBP2_1"/>
    <property type="match status" value="1"/>
</dbReference>
<dbReference type="Pfam" id="PF09413">
    <property type="entry name" value="DUF2007"/>
    <property type="match status" value="1"/>
</dbReference>
<keyword evidence="3" id="KW-0862">Zinc</keyword>
<evidence type="ECO:0000256" key="2">
    <source>
        <dbReference type="ARBA" id="ARBA00022771"/>
    </source>
</evidence>
<evidence type="ECO:0000259" key="4">
    <source>
        <dbReference type="PROSITE" id="PS01358"/>
    </source>
</evidence>
<dbReference type="InterPro" id="IPR001876">
    <property type="entry name" value="Znf_RanBP2"/>
</dbReference>
<evidence type="ECO:0000256" key="3">
    <source>
        <dbReference type="ARBA" id="ARBA00022833"/>
    </source>
</evidence>
<evidence type="ECO:0000313" key="6">
    <source>
        <dbReference type="Proteomes" id="UP000234420"/>
    </source>
</evidence>
<dbReference type="Pfam" id="PF24463">
    <property type="entry name" value="DUF7577"/>
    <property type="match status" value="1"/>
</dbReference>
<proteinExistence type="predicted"/>
<dbReference type="AlphaFoldDB" id="A0A2N4UUQ3"/>
<evidence type="ECO:0000313" key="5">
    <source>
        <dbReference type="EMBL" id="PLC58744.1"/>
    </source>
</evidence>
<name>A0A2N4UUQ3_9GAMM</name>
<dbReference type="RefSeq" id="WP_101768171.1">
    <property type="nucleotide sequence ID" value="NZ_BPPU01000001.1"/>
</dbReference>